<feature type="compositionally biased region" description="Polar residues" evidence="5">
    <location>
        <begin position="161"/>
        <end position="176"/>
    </location>
</feature>
<proteinExistence type="inferred from homology"/>
<evidence type="ECO:0000256" key="4">
    <source>
        <dbReference type="PROSITE-ProRule" id="PRU00175"/>
    </source>
</evidence>
<keyword evidence="4" id="KW-0863">Zinc-finger</keyword>
<dbReference type="PANTHER" id="PTHR13063">
    <property type="entry name" value="ENOS INTERACTING PROTEIN"/>
    <property type="match status" value="1"/>
</dbReference>
<organism evidence="7 8">
    <name type="scientific">Dispira parvispora</name>
    <dbReference type="NCBI Taxonomy" id="1520584"/>
    <lineage>
        <taxon>Eukaryota</taxon>
        <taxon>Fungi</taxon>
        <taxon>Fungi incertae sedis</taxon>
        <taxon>Zoopagomycota</taxon>
        <taxon>Kickxellomycotina</taxon>
        <taxon>Dimargaritomycetes</taxon>
        <taxon>Dimargaritales</taxon>
        <taxon>Dimargaritaceae</taxon>
        <taxon>Dispira</taxon>
    </lineage>
</organism>
<dbReference type="InterPro" id="IPR031790">
    <property type="entry name" value="Znf-NOSIP"/>
</dbReference>
<sequence length="296" mass="32897">MSRHSRNNTARGFFTYAERQMMDYGTKKQRLGTASKRNFDACFLCLQTARQPLTCPEGHLACKECYYKHILAQTQEIARQKRRYQKHLEKQAKERLQKDSETKEAEVHKFATMESGLLNHSTRTAATTVLSKRSRSEEAAEGNSTNEVALAVTTKRDKKGTPTQMTTARTKSTSAESTALPSFWLPSLTPEAAESAVVIDRLHTTCTAVSPPHRISLKKLVEVHFTVPTTATSDSTTAMCPSCRKSLNNGVKLALAKTCGHVHCQHCMTEFVVPSQACSVCSKKCKSTDVITLYND</sequence>
<dbReference type="Proteomes" id="UP001150925">
    <property type="component" value="Unassembled WGS sequence"/>
</dbReference>
<dbReference type="EMBL" id="JANBPY010001339">
    <property type="protein sequence ID" value="KAJ1960449.1"/>
    <property type="molecule type" value="Genomic_DNA"/>
</dbReference>
<dbReference type="Pfam" id="PF04641">
    <property type="entry name" value="Rtf2"/>
    <property type="match status" value="1"/>
</dbReference>
<keyword evidence="4" id="KW-0862">Zinc</keyword>
<reference evidence="7" key="1">
    <citation type="submission" date="2022-07" db="EMBL/GenBank/DDBJ databases">
        <title>Phylogenomic reconstructions and comparative analyses of Kickxellomycotina fungi.</title>
        <authorList>
            <person name="Reynolds N.K."/>
            <person name="Stajich J.E."/>
            <person name="Barry K."/>
            <person name="Grigoriev I.V."/>
            <person name="Crous P."/>
            <person name="Smith M.E."/>
        </authorList>
    </citation>
    <scope>NUCLEOTIDE SEQUENCE</scope>
    <source>
        <strain evidence="7">RSA 1196</strain>
    </source>
</reference>
<dbReference type="InterPro" id="IPR001841">
    <property type="entry name" value="Znf_RING"/>
</dbReference>
<feature type="compositionally biased region" description="Basic and acidic residues" evidence="5">
    <location>
        <begin position="86"/>
        <end position="111"/>
    </location>
</feature>
<feature type="region of interest" description="Disordered" evidence="5">
    <location>
        <begin position="85"/>
        <end position="176"/>
    </location>
</feature>
<feature type="compositionally biased region" description="Polar residues" evidence="5">
    <location>
        <begin position="118"/>
        <end position="131"/>
    </location>
</feature>
<gene>
    <name evidence="7" type="ORF">IWQ62_004229</name>
</gene>
<dbReference type="AlphaFoldDB" id="A0A9W8E5T4"/>
<evidence type="ECO:0000313" key="8">
    <source>
        <dbReference type="Proteomes" id="UP001150925"/>
    </source>
</evidence>
<dbReference type="GO" id="GO:0061630">
    <property type="term" value="F:ubiquitin protein ligase activity"/>
    <property type="evidence" value="ECO:0007669"/>
    <property type="project" value="InterPro"/>
</dbReference>
<feature type="domain" description="RING-type" evidence="6">
    <location>
        <begin position="240"/>
        <end position="282"/>
    </location>
</feature>
<keyword evidence="3" id="KW-0539">Nucleus</keyword>
<name>A0A9W8E5T4_9FUNG</name>
<dbReference type="GO" id="GO:0005634">
    <property type="term" value="C:nucleus"/>
    <property type="evidence" value="ECO:0007669"/>
    <property type="project" value="UniProtKB-SubCell"/>
</dbReference>
<dbReference type="Pfam" id="PF15906">
    <property type="entry name" value="zf-NOSIP"/>
    <property type="match status" value="1"/>
</dbReference>
<comment type="subcellular location">
    <subcellularLocation>
        <location evidence="1">Nucleus</location>
    </subcellularLocation>
</comment>
<evidence type="ECO:0000256" key="2">
    <source>
        <dbReference type="ARBA" id="ARBA00008126"/>
    </source>
</evidence>
<dbReference type="InterPro" id="IPR016818">
    <property type="entry name" value="NOSIP"/>
</dbReference>
<keyword evidence="8" id="KW-1185">Reference proteome</keyword>
<evidence type="ECO:0000313" key="7">
    <source>
        <dbReference type="EMBL" id="KAJ1960449.1"/>
    </source>
</evidence>
<dbReference type="SUPFAM" id="SSF57850">
    <property type="entry name" value="RING/U-box"/>
    <property type="match status" value="2"/>
</dbReference>
<accession>A0A9W8E5T4</accession>
<dbReference type="GO" id="GO:0008270">
    <property type="term" value="F:zinc ion binding"/>
    <property type="evidence" value="ECO:0007669"/>
    <property type="project" value="UniProtKB-KW"/>
</dbReference>
<dbReference type="PROSITE" id="PS50089">
    <property type="entry name" value="ZF_RING_2"/>
    <property type="match status" value="1"/>
</dbReference>
<dbReference type="Gene3D" id="3.30.40.10">
    <property type="entry name" value="Zinc/RING finger domain, C3HC4 (zinc finger)"/>
    <property type="match status" value="2"/>
</dbReference>
<protein>
    <recommendedName>
        <fullName evidence="6">RING-type domain-containing protein</fullName>
    </recommendedName>
</protein>
<evidence type="ECO:0000259" key="6">
    <source>
        <dbReference type="PROSITE" id="PS50089"/>
    </source>
</evidence>
<dbReference type="PANTHER" id="PTHR13063:SF10">
    <property type="entry name" value="NITRIC OXIDE SYNTHASE-INTERACTING PROTEIN"/>
    <property type="match status" value="1"/>
</dbReference>
<feature type="non-terminal residue" evidence="7">
    <location>
        <position position="296"/>
    </location>
</feature>
<evidence type="ECO:0000256" key="1">
    <source>
        <dbReference type="ARBA" id="ARBA00004123"/>
    </source>
</evidence>
<evidence type="ECO:0000256" key="5">
    <source>
        <dbReference type="SAM" id="MobiDB-lite"/>
    </source>
</evidence>
<dbReference type="InterPro" id="IPR013083">
    <property type="entry name" value="Znf_RING/FYVE/PHD"/>
</dbReference>
<comment type="similarity">
    <text evidence="2">Belongs to the NOSIP family.</text>
</comment>
<evidence type="ECO:0000256" key="3">
    <source>
        <dbReference type="ARBA" id="ARBA00023242"/>
    </source>
</evidence>
<comment type="caution">
    <text evidence="7">The sequence shown here is derived from an EMBL/GenBank/DDBJ whole genome shotgun (WGS) entry which is preliminary data.</text>
</comment>
<keyword evidence="4" id="KW-0479">Metal-binding</keyword>
<dbReference type="OrthoDB" id="116827at2759"/>